<gene>
    <name evidence="4" type="primary">repB</name>
    <name evidence="4" type="ORF">MLE19_21305</name>
</gene>
<feature type="domain" description="ParB-like N-terminal" evidence="3">
    <location>
        <begin position="51"/>
        <end position="142"/>
    </location>
</feature>
<dbReference type="InterPro" id="IPR017819">
    <property type="entry name" value="Plasmid_partition_RepB"/>
</dbReference>
<dbReference type="NCBIfam" id="TIGR03454">
    <property type="entry name" value="partition_RepB"/>
    <property type="match status" value="1"/>
</dbReference>
<dbReference type="SMART" id="SM00470">
    <property type="entry name" value="ParB"/>
    <property type="match status" value="1"/>
</dbReference>
<sequence length="325" mass="35498">MARRNLFQPPAPPDADSVASPTGEQKSRFPNTGPMSGVKSTLKDVASNAVREISVAVIEENGPKDRLSFDDADVAKLAESIKAHGQQVPIMVRPIADKPGHYKIVYGRRRLQALRSLGIPAKALVRSLSDEEAILAQGQENTQRLDPSFIEKALFAAELTTSGYEQAIILDALAVDKPMLSRMTKVARSIPKSVIEQIGSAHGIGRRRWEELADQSRNDSVVLEQITATLQLDAAKSSDDRFGMLSDAITKALKSKAANEPAPSPTLSIKLSDGTALAEVKETARALTFRLSKSATPEFAQWMRNNAEVELTRLYEAWQSELRPD</sequence>
<dbReference type="InterPro" id="IPR011111">
    <property type="entry name" value="Plasmid_RepB"/>
</dbReference>
<proteinExistence type="inferred from homology"/>
<comment type="caution">
    <text evidence="4">The sequence shown here is derived from an EMBL/GenBank/DDBJ whole genome shotgun (WGS) entry which is preliminary data.</text>
</comment>
<keyword evidence="5" id="KW-1185">Reference proteome</keyword>
<accession>A0ABS9SCM4</accession>
<evidence type="ECO:0000256" key="2">
    <source>
        <dbReference type="SAM" id="MobiDB-lite"/>
    </source>
</evidence>
<protein>
    <submittedName>
        <fullName evidence="4">Plasmid partitioning protein RepB</fullName>
    </submittedName>
</protein>
<evidence type="ECO:0000259" key="3">
    <source>
        <dbReference type="SMART" id="SM00470"/>
    </source>
</evidence>
<comment type="similarity">
    <text evidence="1">Belongs to the ParB family.</text>
</comment>
<dbReference type="SUPFAM" id="SSF110849">
    <property type="entry name" value="ParB/Sulfiredoxin"/>
    <property type="match status" value="1"/>
</dbReference>
<dbReference type="PANTHER" id="PTHR33375">
    <property type="entry name" value="CHROMOSOME-PARTITIONING PROTEIN PARB-RELATED"/>
    <property type="match status" value="1"/>
</dbReference>
<dbReference type="Pfam" id="PF07506">
    <property type="entry name" value="RepB"/>
    <property type="match status" value="1"/>
</dbReference>
<evidence type="ECO:0000256" key="1">
    <source>
        <dbReference type="ARBA" id="ARBA00006295"/>
    </source>
</evidence>
<dbReference type="InterPro" id="IPR050336">
    <property type="entry name" value="Chromosome_partition/occlusion"/>
</dbReference>
<feature type="region of interest" description="Disordered" evidence="2">
    <location>
        <begin position="1"/>
        <end position="39"/>
    </location>
</feature>
<evidence type="ECO:0000313" key="5">
    <source>
        <dbReference type="Proteomes" id="UP001320609"/>
    </source>
</evidence>
<dbReference type="Gene3D" id="1.10.10.2830">
    <property type="match status" value="1"/>
</dbReference>
<feature type="compositionally biased region" description="Polar residues" evidence="2">
    <location>
        <begin position="22"/>
        <end position="34"/>
    </location>
</feature>
<dbReference type="InterPro" id="IPR036086">
    <property type="entry name" value="ParB/Sulfiredoxin_sf"/>
</dbReference>
<dbReference type="Pfam" id="PF02195">
    <property type="entry name" value="ParB_N"/>
    <property type="match status" value="1"/>
</dbReference>
<organism evidence="4 5">
    <name type="scientific">Vreelandella neptunia</name>
    <dbReference type="NCBI Taxonomy" id="115551"/>
    <lineage>
        <taxon>Bacteria</taxon>
        <taxon>Pseudomonadati</taxon>
        <taxon>Pseudomonadota</taxon>
        <taxon>Gammaproteobacteria</taxon>
        <taxon>Oceanospirillales</taxon>
        <taxon>Halomonadaceae</taxon>
        <taxon>Vreelandella</taxon>
    </lineage>
</organism>
<dbReference type="InterPro" id="IPR037972">
    <property type="entry name" value="RepB_N"/>
</dbReference>
<dbReference type="CDD" id="cd16405">
    <property type="entry name" value="RepB_like_N"/>
    <property type="match status" value="1"/>
</dbReference>
<name>A0ABS9SCM4_9GAMM</name>
<dbReference type="Gene3D" id="3.90.1530.30">
    <property type="match status" value="1"/>
</dbReference>
<dbReference type="SUPFAM" id="SSF109709">
    <property type="entry name" value="KorB DNA-binding domain-like"/>
    <property type="match status" value="1"/>
</dbReference>
<dbReference type="InterPro" id="IPR003115">
    <property type="entry name" value="ParB_N"/>
</dbReference>
<dbReference type="EMBL" id="JAKVTW010000026">
    <property type="protein sequence ID" value="MCH4813863.1"/>
    <property type="molecule type" value="Genomic_DNA"/>
</dbReference>
<dbReference type="InterPro" id="IPR004437">
    <property type="entry name" value="ParB/RepB/Spo0J"/>
</dbReference>
<reference evidence="4 5" key="1">
    <citation type="submission" date="2022-03" db="EMBL/GenBank/DDBJ databases">
        <title>Genomic signatures underlying metal tolerance in selected Arctic bacterial isolates.</title>
        <authorList>
            <person name="Thomas F.A."/>
            <person name="Venkatachalam S."/>
            <person name="Krishnan K.P."/>
        </authorList>
    </citation>
    <scope>NUCLEOTIDE SEQUENCE [LARGE SCALE GENOMIC DNA]</scope>
    <source>
        <strain evidence="4 5">HM116</strain>
    </source>
</reference>
<dbReference type="Proteomes" id="UP001320609">
    <property type="component" value="Unassembled WGS sequence"/>
</dbReference>
<dbReference type="NCBIfam" id="TIGR00180">
    <property type="entry name" value="parB_part"/>
    <property type="match status" value="1"/>
</dbReference>
<dbReference type="PANTHER" id="PTHR33375:SF1">
    <property type="entry name" value="CHROMOSOME-PARTITIONING PROTEIN PARB-RELATED"/>
    <property type="match status" value="1"/>
</dbReference>
<evidence type="ECO:0000313" key="4">
    <source>
        <dbReference type="EMBL" id="MCH4813863.1"/>
    </source>
</evidence>